<dbReference type="Pfam" id="PF24837">
    <property type="entry name" value="AMIN-like"/>
    <property type="match status" value="1"/>
</dbReference>
<feature type="compositionally biased region" description="Low complexity" evidence="1">
    <location>
        <begin position="30"/>
        <end position="41"/>
    </location>
</feature>
<evidence type="ECO:0000256" key="1">
    <source>
        <dbReference type="SAM" id="MobiDB-lite"/>
    </source>
</evidence>
<name>A0ABR9J841_9MICC</name>
<dbReference type="PROSITE" id="PS51257">
    <property type="entry name" value="PROKAR_LIPOPROTEIN"/>
    <property type="match status" value="1"/>
</dbReference>
<organism evidence="4 5">
    <name type="scientific">Nesterenkonia halotolerans</name>
    <dbReference type="NCBI Taxonomy" id="225325"/>
    <lineage>
        <taxon>Bacteria</taxon>
        <taxon>Bacillati</taxon>
        <taxon>Actinomycetota</taxon>
        <taxon>Actinomycetes</taxon>
        <taxon>Micrococcales</taxon>
        <taxon>Micrococcaceae</taxon>
        <taxon>Nesterenkonia</taxon>
    </lineage>
</organism>
<feature type="region of interest" description="Disordered" evidence="1">
    <location>
        <begin position="22"/>
        <end position="123"/>
    </location>
</feature>
<feature type="domain" description="AMIN-like" evidence="3">
    <location>
        <begin position="128"/>
        <end position="254"/>
    </location>
</feature>
<evidence type="ECO:0000259" key="3">
    <source>
        <dbReference type="Pfam" id="PF24837"/>
    </source>
</evidence>
<feature type="signal peptide" evidence="2">
    <location>
        <begin position="1"/>
        <end position="20"/>
    </location>
</feature>
<reference evidence="4 5" key="1">
    <citation type="submission" date="2020-10" db="EMBL/GenBank/DDBJ databases">
        <title>Sequencing the genomes of 1000 actinobacteria strains.</title>
        <authorList>
            <person name="Klenk H.-P."/>
        </authorList>
    </citation>
    <scope>NUCLEOTIDE SEQUENCE [LARGE SCALE GENOMIC DNA]</scope>
    <source>
        <strain evidence="4 5">DSM 15474</strain>
    </source>
</reference>
<dbReference type="InterPro" id="IPR056303">
    <property type="entry name" value="AMIN-like"/>
</dbReference>
<comment type="caution">
    <text evidence="4">The sequence shown here is derived from an EMBL/GenBank/DDBJ whole genome shotgun (WGS) entry which is preliminary data.</text>
</comment>
<evidence type="ECO:0000256" key="2">
    <source>
        <dbReference type="SAM" id="SignalP"/>
    </source>
</evidence>
<evidence type="ECO:0000313" key="4">
    <source>
        <dbReference type="EMBL" id="MBE1515162.1"/>
    </source>
</evidence>
<keyword evidence="2" id="KW-0732">Signal</keyword>
<proteinExistence type="predicted"/>
<feature type="chain" id="PRO_5047249556" description="AMIN-like domain-containing protein" evidence="2">
    <location>
        <begin position="21"/>
        <end position="254"/>
    </location>
</feature>
<sequence length="254" mass="26948">MTRRPAFLTASIAAGALALASCGTPEEDPAPISTSATPSSTVEEETNSEESNSPEPSPEDTETDAPADDSSQEETSAPEEEPSPAEEASDGSQAEGESHHVDRSEFSRETTATEGFPGTPGAPAEIQHLVEVRVGQHEGYDRVVFEHNGPSELGYQVEYVDSPTDPQLAEPIDVPGEAFISIGVAGLGLPTSNFDSVLSGPIEGVDTRSQLVYGVHALSPFEAQSTYFIGVDQQRDFRVQVLEDPVRLVVDLAH</sequence>
<dbReference type="RefSeq" id="WP_225939667.1">
    <property type="nucleotide sequence ID" value="NZ_JADBEE010000001.1"/>
</dbReference>
<feature type="compositionally biased region" description="Basic and acidic residues" evidence="1">
    <location>
        <begin position="96"/>
        <end position="108"/>
    </location>
</feature>
<dbReference type="EMBL" id="JADBEE010000001">
    <property type="protein sequence ID" value="MBE1515162.1"/>
    <property type="molecule type" value="Genomic_DNA"/>
</dbReference>
<evidence type="ECO:0000313" key="5">
    <source>
        <dbReference type="Proteomes" id="UP000636579"/>
    </source>
</evidence>
<protein>
    <recommendedName>
        <fullName evidence="3">AMIN-like domain-containing protein</fullName>
    </recommendedName>
</protein>
<dbReference type="Proteomes" id="UP000636579">
    <property type="component" value="Unassembled WGS sequence"/>
</dbReference>
<gene>
    <name evidence="4" type="ORF">H4W26_001917</name>
</gene>
<feature type="compositionally biased region" description="Acidic residues" evidence="1">
    <location>
        <begin position="57"/>
        <end position="89"/>
    </location>
</feature>
<keyword evidence="5" id="KW-1185">Reference proteome</keyword>
<accession>A0ABR9J841</accession>